<dbReference type="Gene3D" id="3.30.365.10">
    <property type="entry name" value="Aldehyde oxidase/xanthine dehydrogenase, molybdopterin binding domain"/>
    <property type="match status" value="4"/>
</dbReference>
<protein>
    <submittedName>
        <fullName evidence="4">Carbon monoxide dehydrogenase</fullName>
    </submittedName>
</protein>
<evidence type="ECO:0000256" key="1">
    <source>
        <dbReference type="ARBA" id="ARBA00022505"/>
    </source>
</evidence>
<dbReference type="InterPro" id="IPR037165">
    <property type="entry name" value="AldOxase/xan_DH_Mopterin-bd_sf"/>
</dbReference>
<dbReference type="InterPro" id="IPR016208">
    <property type="entry name" value="Ald_Oxase/xanthine_DH-like"/>
</dbReference>
<dbReference type="AlphaFoldDB" id="A0A2S0NCS8"/>
<evidence type="ECO:0000313" key="4">
    <source>
        <dbReference type="EMBL" id="AVO45970.1"/>
    </source>
</evidence>
<dbReference type="KEGG" id="phr:C6569_13305"/>
<reference evidence="4 5" key="1">
    <citation type="submission" date="2018-03" db="EMBL/GenBank/DDBJ databases">
        <title>Genome sequencing of Phreatobacter sp.</title>
        <authorList>
            <person name="Kim S.-J."/>
            <person name="Heo J."/>
            <person name="Kwon S.-W."/>
        </authorList>
    </citation>
    <scope>NUCLEOTIDE SEQUENCE [LARGE SCALE GENOMIC DNA]</scope>
    <source>
        <strain evidence="4 5">S-12</strain>
    </source>
</reference>
<dbReference type="InterPro" id="IPR000674">
    <property type="entry name" value="Ald_Oxase/Xan_DH_a/b"/>
</dbReference>
<evidence type="ECO:0000313" key="5">
    <source>
        <dbReference type="Proteomes" id="UP000237889"/>
    </source>
</evidence>
<organism evidence="4 5">
    <name type="scientific">Phreatobacter cathodiphilus</name>
    <dbReference type="NCBI Taxonomy" id="1868589"/>
    <lineage>
        <taxon>Bacteria</taxon>
        <taxon>Pseudomonadati</taxon>
        <taxon>Pseudomonadota</taxon>
        <taxon>Alphaproteobacteria</taxon>
        <taxon>Hyphomicrobiales</taxon>
        <taxon>Phreatobacteraceae</taxon>
        <taxon>Phreatobacter</taxon>
    </lineage>
</organism>
<dbReference type="Proteomes" id="UP000237889">
    <property type="component" value="Chromosome"/>
</dbReference>
<proteinExistence type="predicted"/>
<dbReference type="GO" id="GO:0005506">
    <property type="term" value="F:iron ion binding"/>
    <property type="evidence" value="ECO:0007669"/>
    <property type="project" value="InterPro"/>
</dbReference>
<evidence type="ECO:0000256" key="2">
    <source>
        <dbReference type="ARBA" id="ARBA00023002"/>
    </source>
</evidence>
<dbReference type="SUPFAM" id="SSF54665">
    <property type="entry name" value="CO dehydrogenase molybdoprotein N-domain-like"/>
    <property type="match status" value="1"/>
</dbReference>
<accession>A0A2S0NCS8</accession>
<dbReference type="Pfam" id="PF01315">
    <property type="entry name" value="Ald_Xan_dh_C"/>
    <property type="match status" value="1"/>
</dbReference>
<dbReference type="InterPro" id="IPR008274">
    <property type="entry name" value="AldOxase/xan_DH_MoCoBD1"/>
</dbReference>
<dbReference type="Pfam" id="PF02738">
    <property type="entry name" value="MoCoBD_1"/>
    <property type="match status" value="1"/>
</dbReference>
<dbReference type="InterPro" id="IPR036856">
    <property type="entry name" value="Ald_Oxase/Xan_DH_a/b_sf"/>
</dbReference>
<keyword evidence="2" id="KW-0560">Oxidoreductase</keyword>
<dbReference type="PANTHER" id="PTHR11908:SF132">
    <property type="entry name" value="ALDEHYDE OXIDASE 1-RELATED"/>
    <property type="match status" value="1"/>
</dbReference>
<dbReference type="SUPFAM" id="SSF56003">
    <property type="entry name" value="Molybdenum cofactor-binding domain"/>
    <property type="match status" value="1"/>
</dbReference>
<gene>
    <name evidence="4" type="ORF">C6569_13305</name>
</gene>
<name>A0A2S0NCS8_9HYPH</name>
<sequence length="799" mass="85090">MNEIVTPKSLGLSREDLPNSYIGRAVPRPNARKLVEGRATYTDDVTLPRLVHAAFLRSPHAHARIVSIDTSAALKVPGVVRVFTAADLAAVCDPWVAVLAHLKGMKSAPQYPLPLERATWQGEAVVAVVAETRAAAEDGVAALAVEFESLPAQVDMETALAPGAVVIHPELGDNLVFTRTAETGDVAAAFASAHKVVEATFHTGRHTGVTLEPRSIIADYNRADGTLTVHHSTQAPHMMQNVFATQLRMAESDVRVICKDVGGSYGIKVHVYPDEMAVACMSKIMGRPVKFIADRFEAFGSDIHARDHRITGRLAVDAEGRFLAFDIDDLTGIGPYSVYPRTSAVEGNQVVNLCGGPYAFANYRCTTTVVLQNKAPTCQYRAVGHPIATTVTEGLVDLAAEALGMDKVAIRRKNLIPDDAYPCTSPAGMKFEGLSHHASLDKLLEMVPVDKIRADQAEQRKRGVYRGLGFASFIELTNPSPFMYGIGGAKISAQDGCTVRMDPDGSVVAMSGVTEQGQGTEAILAQIVAHGVGVPVSKVKVVTGDTRTVPYGGGTWACRGAGIGGEAALQSAIALKEQILEVAGAMLQAQGASLDIVMGEVVDKATGQARMPLAELGRIVYYRGDTLPKDLARELVQTRHFITKEYPFAFTNGIQASWLEVDVETGMVKLLEHWCVEDCGRVINPMLVDEQVRGGIVQGIGGALYEHCVYNEDGQLLTTTLADYLVPMAAEMPDMHVGHVETPTKESLLGAKGAGEAGTAGAPAAIMNAINDAIAPLGAKVLAQPFTPDRILRALGTIA</sequence>
<dbReference type="PANTHER" id="PTHR11908">
    <property type="entry name" value="XANTHINE DEHYDROGENASE"/>
    <property type="match status" value="1"/>
</dbReference>
<evidence type="ECO:0000259" key="3">
    <source>
        <dbReference type="SMART" id="SM01008"/>
    </source>
</evidence>
<dbReference type="SMART" id="SM01008">
    <property type="entry name" value="Ald_Xan_dh_C"/>
    <property type="match status" value="1"/>
</dbReference>
<dbReference type="OrthoDB" id="7374166at2"/>
<dbReference type="GO" id="GO:0016491">
    <property type="term" value="F:oxidoreductase activity"/>
    <property type="evidence" value="ECO:0007669"/>
    <property type="project" value="UniProtKB-KW"/>
</dbReference>
<dbReference type="InterPro" id="IPR046867">
    <property type="entry name" value="AldOxase/xan_DH_MoCoBD2"/>
</dbReference>
<keyword evidence="1" id="KW-0500">Molybdenum</keyword>
<dbReference type="RefSeq" id="WP_106749311.1">
    <property type="nucleotide sequence ID" value="NZ_CP027668.1"/>
</dbReference>
<dbReference type="EMBL" id="CP027668">
    <property type="protein sequence ID" value="AVO45970.1"/>
    <property type="molecule type" value="Genomic_DNA"/>
</dbReference>
<feature type="domain" description="Aldehyde oxidase/xanthine dehydrogenase a/b hammerhead" evidence="3">
    <location>
        <begin position="36"/>
        <end position="151"/>
    </location>
</feature>
<keyword evidence="5" id="KW-1185">Reference proteome</keyword>
<dbReference type="Pfam" id="PF20256">
    <property type="entry name" value="MoCoBD_2"/>
    <property type="match status" value="1"/>
</dbReference>
<dbReference type="Gene3D" id="3.90.1170.50">
    <property type="entry name" value="Aldehyde oxidase/xanthine dehydrogenase, a/b hammerhead"/>
    <property type="match status" value="1"/>
</dbReference>